<dbReference type="InterPro" id="IPR001611">
    <property type="entry name" value="Leu-rich_rpt"/>
</dbReference>
<protein>
    <submittedName>
        <fullName evidence="3">Uncharacterized protein</fullName>
    </submittedName>
</protein>
<feature type="compositionally biased region" description="Polar residues" evidence="2">
    <location>
        <begin position="1"/>
        <end position="12"/>
    </location>
</feature>
<keyword evidence="4" id="KW-1185">Reference proteome</keyword>
<dbReference type="OrthoDB" id="120976at2759"/>
<reference evidence="3" key="1">
    <citation type="journal article" date="2019" name="bioRxiv">
        <title>The Genome of the Zebra Mussel, Dreissena polymorpha: A Resource for Invasive Species Research.</title>
        <authorList>
            <person name="McCartney M.A."/>
            <person name="Auch B."/>
            <person name="Kono T."/>
            <person name="Mallez S."/>
            <person name="Zhang Y."/>
            <person name="Obille A."/>
            <person name="Becker A."/>
            <person name="Abrahante J.E."/>
            <person name="Garbe J."/>
            <person name="Badalamenti J.P."/>
            <person name="Herman A."/>
            <person name="Mangelson H."/>
            <person name="Liachko I."/>
            <person name="Sullivan S."/>
            <person name="Sone E.D."/>
            <person name="Koren S."/>
            <person name="Silverstein K.A.T."/>
            <person name="Beckman K.B."/>
            <person name="Gohl D.M."/>
        </authorList>
    </citation>
    <scope>NUCLEOTIDE SEQUENCE</scope>
    <source>
        <strain evidence="3">Duluth1</strain>
        <tissue evidence="3">Whole animal</tissue>
    </source>
</reference>
<dbReference type="Pfam" id="PF13516">
    <property type="entry name" value="LRR_6"/>
    <property type="match status" value="4"/>
</dbReference>
<dbReference type="Gene3D" id="3.80.10.10">
    <property type="entry name" value="Ribonuclease Inhibitor"/>
    <property type="match status" value="2"/>
</dbReference>
<keyword evidence="1" id="KW-0677">Repeat</keyword>
<dbReference type="PANTHER" id="PTHR24111">
    <property type="entry name" value="LEUCINE-RICH REPEAT-CONTAINING PROTEIN 34"/>
    <property type="match status" value="1"/>
</dbReference>
<proteinExistence type="predicted"/>
<dbReference type="SUPFAM" id="SSF52047">
    <property type="entry name" value="RNI-like"/>
    <property type="match status" value="1"/>
</dbReference>
<organism evidence="3 4">
    <name type="scientific">Dreissena polymorpha</name>
    <name type="common">Zebra mussel</name>
    <name type="synonym">Mytilus polymorpha</name>
    <dbReference type="NCBI Taxonomy" id="45954"/>
    <lineage>
        <taxon>Eukaryota</taxon>
        <taxon>Metazoa</taxon>
        <taxon>Spiralia</taxon>
        <taxon>Lophotrochozoa</taxon>
        <taxon>Mollusca</taxon>
        <taxon>Bivalvia</taxon>
        <taxon>Autobranchia</taxon>
        <taxon>Heteroconchia</taxon>
        <taxon>Euheterodonta</taxon>
        <taxon>Imparidentia</taxon>
        <taxon>Neoheterodontei</taxon>
        <taxon>Myida</taxon>
        <taxon>Dreissenoidea</taxon>
        <taxon>Dreissenidae</taxon>
        <taxon>Dreissena</taxon>
    </lineage>
</organism>
<evidence type="ECO:0000313" key="3">
    <source>
        <dbReference type="EMBL" id="KAH3819989.1"/>
    </source>
</evidence>
<feature type="region of interest" description="Disordered" evidence="2">
    <location>
        <begin position="45"/>
        <end position="71"/>
    </location>
</feature>
<gene>
    <name evidence="3" type="ORF">DPMN_121733</name>
</gene>
<dbReference type="InterPro" id="IPR052201">
    <property type="entry name" value="LRR-containing_regulator"/>
</dbReference>
<evidence type="ECO:0000256" key="2">
    <source>
        <dbReference type="SAM" id="MobiDB-lite"/>
    </source>
</evidence>
<dbReference type="AlphaFoldDB" id="A0A9D4GR24"/>
<reference evidence="3" key="2">
    <citation type="submission" date="2020-11" db="EMBL/GenBank/DDBJ databases">
        <authorList>
            <person name="McCartney M.A."/>
            <person name="Auch B."/>
            <person name="Kono T."/>
            <person name="Mallez S."/>
            <person name="Becker A."/>
            <person name="Gohl D.M."/>
            <person name="Silverstein K.A.T."/>
            <person name="Koren S."/>
            <person name="Bechman K.B."/>
            <person name="Herman A."/>
            <person name="Abrahante J.E."/>
            <person name="Garbe J."/>
        </authorList>
    </citation>
    <scope>NUCLEOTIDE SEQUENCE</scope>
    <source>
        <strain evidence="3">Duluth1</strain>
        <tissue evidence="3">Whole animal</tissue>
    </source>
</reference>
<feature type="region of interest" description="Disordered" evidence="2">
    <location>
        <begin position="1"/>
        <end position="20"/>
    </location>
</feature>
<dbReference type="Proteomes" id="UP000828390">
    <property type="component" value="Unassembled WGS sequence"/>
</dbReference>
<sequence length="787" mass="86357">MGGTLSCASGQRSPVHEDHMPYGAPFVKVEHERVQHEDNTKDLVITDLPTTTPNNNNNVKSTNIGKEQEPHEKSWKFWRSLSTRRSRKSLVHNGTAKPIEDGGFGVHVTVNLPDVLDNTDVSPSKLVDPPPKPPRVLHTDADESITVTTAPIYQNGFPRQLSGVNILSSPQTEIAKEYEGVDSSGICISAPPGTPSRLPPKSSIGPLIASSKTNSLPNYALPSSFQRRQQSITGGKIKIVSPELSRKVVMKPRKKSTEISAKDRHVLILQSSVELLGQKVDPFMILEKLAEAQLLDPKALNIYRNPLDSRYIIESVVQTVMDSEYPTFLQFCDILRSVADFTTVAAVLDAMRAIYDVIYEVLTGGPESSPILDDEKSVSFDVVYYSLDTGKIRSVVELEKLRNTESKRHSRDLLSFKRNSRLSFQSLSSEASSVFSEDIIINGLPMVTISVSGHALCLSKAIALADVVREHDSILELHIGKTHIRGTDMSHISAALVENYSVRVLDLRLNNIGNEGAAHLAKALTSNKTLRQLNLSSTGIDADGVNCLADALRTNVGLEDLDLSFLDIADSGCVALRDMLKQNRCLKKLRLRSANIAWMGCGLLLEGIEIGKVISELDLSRNFIGDAGADMLLTNLKDDSSLRDLNLENCGITVSGCSILSDVILTNKSLRHLDLSVNFIGDQGIAKLSNALVRNKHIKTLGLNMCGISNDGFSKLLDILESNTTLTLLKLCYNRLGKEHVDPEATSDNLKYRIRIVTSSNPKLKLLLWGNTFDEPHSSSRVTDISM</sequence>
<dbReference type="PANTHER" id="PTHR24111:SF0">
    <property type="entry name" value="LEUCINE-RICH REPEAT-CONTAINING PROTEIN"/>
    <property type="match status" value="1"/>
</dbReference>
<dbReference type="SMART" id="SM00368">
    <property type="entry name" value="LRR_RI"/>
    <property type="match status" value="8"/>
</dbReference>
<evidence type="ECO:0000256" key="1">
    <source>
        <dbReference type="ARBA" id="ARBA00022737"/>
    </source>
</evidence>
<evidence type="ECO:0000313" key="4">
    <source>
        <dbReference type="Proteomes" id="UP000828390"/>
    </source>
</evidence>
<dbReference type="EMBL" id="JAIWYP010000005">
    <property type="protein sequence ID" value="KAH3819989.1"/>
    <property type="molecule type" value="Genomic_DNA"/>
</dbReference>
<feature type="compositionally biased region" description="Low complexity" evidence="2">
    <location>
        <begin position="49"/>
        <end position="58"/>
    </location>
</feature>
<dbReference type="InterPro" id="IPR032675">
    <property type="entry name" value="LRR_dom_sf"/>
</dbReference>
<accession>A0A9D4GR24</accession>
<name>A0A9D4GR24_DREPO</name>
<comment type="caution">
    <text evidence="3">The sequence shown here is derived from an EMBL/GenBank/DDBJ whole genome shotgun (WGS) entry which is preliminary data.</text>
</comment>